<sequence length="217" mass="25790">MKKIIFFLIIFLIFCNKFFSNTNASSEFVSPFCENKIKQNYIENFDKLRIKKIEIDNDDYRKWTVNSTRIITNNSRFTPEKYKQRFNAKILLTYENNIQCIFKGRIRHSGDAKDHIRLQGNSIIQSLDVHLDNGHIRGITKFKLYLPGVRGVMVDEILQTEILRNLNYLAPRTIKVNVRINQAQLNMMFQEKSAKELLEYHNRREGPILESDQKFFF</sequence>
<name>A0A382Y4M5_9ZZZZ</name>
<organism evidence="1">
    <name type="scientific">marine metagenome</name>
    <dbReference type="NCBI Taxonomy" id="408172"/>
    <lineage>
        <taxon>unclassified sequences</taxon>
        <taxon>metagenomes</taxon>
        <taxon>ecological metagenomes</taxon>
    </lineage>
</organism>
<reference evidence="1" key="1">
    <citation type="submission" date="2018-05" db="EMBL/GenBank/DDBJ databases">
        <authorList>
            <person name="Lanie J.A."/>
            <person name="Ng W.-L."/>
            <person name="Kazmierczak K.M."/>
            <person name="Andrzejewski T.M."/>
            <person name="Davidsen T.M."/>
            <person name="Wayne K.J."/>
            <person name="Tettelin H."/>
            <person name="Glass J.I."/>
            <person name="Rusch D."/>
            <person name="Podicherti R."/>
            <person name="Tsui H.-C.T."/>
            <person name="Winkler M.E."/>
        </authorList>
    </citation>
    <scope>NUCLEOTIDE SEQUENCE</scope>
</reference>
<feature type="non-terminal residue" evidence="1">
    <location>
        <position position="217"/>
    </location>
</feature>
<gene>
    <name evidence="1" type="ORF">METZ01_LOCUS431057</name>
</gene>
<dbReference type="AlphaFoldDB" id="A0A382Y4M5"/>
<proteinExistence type="predicted"/>
<dbReference type="EMBL" id="UINC01172893">
    <property type="protein sequence ID" value="SVD78203.1"/>
    <property type="molecule type" value="Genomic_DNA"/>
</dbReference>
<evidence type="ECO:0000313" key="1">
    <source>
        <dbReference type="EMBL" id="SVD78203.1"/>
    </source>
</evidence>
<accession>A0A382Y4M5</accession>
<protein>
    <submittedName>
        <fullName evidence="1">Uncharacterized protein</fullName>
    </submittedName>
</protein>